<keyword evidence="2" id="KW-0812">Transmembrane</keyword>
<keyword evidence="2" id="KW-0564">Palmitate</keyword>
<dbReference type="GO" id="GO:0015562">
    <property type="term" value="F:efflux transmembrane transporter activity"/>
    <property type="evidence" value="ECO:0007669"/>
    <property type="project" value="InterPro"/>
</dbReference>
<keyword evidence="2" id="KW-1134">Transmembrane beta strand</keyword>
<evidence type="ECO:0000256" key="2">
    <source>
        <dbReference type="RuleBase" id="RU362097"/>
    </source>
</evidence>
<dbReference type="PANTHER" id="PTHR30203:SF33">
    <property type="entry name" value="BLR4455 PROTEIN"/>
    <property type="match status" value="1"/>
</dbReference>
<dbReference type="GO" id="GO:0005886">
    <property type="term" value="C:plasma membrane"/>
    <property type="evidence" value="ECO:0007669"/>
    <property type="project" value="UniProtKB-SubCell"/>
</dbReference>
<organism evidence="5 6">
    <name type="scientific">Paraburkholderia susongensis</name>
    <dbReference type="NCBI Taxonomy" id="1515439"/>
    <lineage>
        <taxon>Bacteria</taxon>
        <taxon>Pseudomonadati</taxon>
        <taxon>Pseudomonadota</taxon>
        <taxon>Betaproteobacteria</taxon>
        <taxon>Burkholderiales</taxon>
        <taxon>Burkholderiaceae</taxon>
        <taxon>Paraburkholderia</taxon>
    </lineage>
</organism>
<evidence type="ECO:0000256" key="3">
    <source>
        <dbReference type="SAM" id="Coils"/>
    </source>
</evidence>
<dbReference type="Proteomes" id="UP000193228">
    <property type="component" value="Unassembled WGS sequence"/>
</dbReference>
<feature type="coiled-coil region" evidence="3">
    <location>
        <begin position="398"/>
        <end position="453"/>
    </location>
</feature>
<dbReference type="SUPFAM" id="SSF56954">
    <property type="entry name" value="Outer membrane efflux proteins (OEP)"/>
    <property type="match status" value="1"/>
</dbReference>
<dbReference type="AlphaFoldDB" id="A0A1X7LCF6"/>
<keyword evidence="2" id="KW-0449">Lipoprotein</keyword>
<accession>A0A1X7LCF6</accession>
<name>A0A1X7LCF6_9BURK</name>
<proteinExistence type="inferred from homology"/>
<keyword evidence="2" id="KW-0472">Membrane</keyword>
<dbReference type="PROSITE" id="PS51257">
    <property type="entry name" value="PROKAR_LIPOPROTEIN"/>
    <property type="match status" value="1"/>
</dbReference>
<comment type="subcellular location">
    <subcellularLocation>
        <location evidence="2">Cell membrane</location>
        <topology evidence="2">Lipid-anchor</topology>
    </subcellularLocation>
</comment>
<dbReference type="RefSeq" id="WP_085485452.1">
    <property type="nucleotide sequence ID" value="NZ_FXAT01000005.1"/>
</dbReference>
<evidence type="ECO:0000313" key="5">
    <source>
        <dbReference type="EMBL" id="SMG50952.1"/>
    </source>
</evidence>
<dbReference type="EMBL" id="FXAT01000005">
    <property type="protein sequence ID" value="SMG50952.1"/>
    <property type="molecule type" value="Genomic_DNA"/>
</dbReference>
<dbReference type="STRING" id="1515439.SAMN06265784_105355"/>
<feature type="region of interest" description="Disordered" evidence="4">
    <location>
        <begin position="546"/>
        <end position="571"/>
    </location>
</feature>
<dbReference type="Pfam" id="PF02321">
    <property type="entry name" value="OEP"/>
    <property type="match status" value="2"/>
</dbReference>
<dbReference type="InterPro" id="IPR003423">
    <property type="entry name" value="OMP_efflux"/>
</dbReference>
<sequence length="571" mass="60211">MKRFESRFASLSGWGRAAASGLLVALLAACSLEPTYKRPDVDTPAAFKEAPAAPAASASGVPAATDAPVATAQNAGTWKTAQPADDTLRGEWWKVFGDPQLDTLEEQAAAANQDLKAAAARVQQARAVTQAAKSDWFPKFDAGFGPTRERASAASQFLPDSAGGTTGTIWRAQVGASYEADLFGRVGSNVNASRADEQQSEALFRSVQLSLQADVAQNYFQLRELDTDQDLYRRTVALREDTLKLVERRFKEGDISELDLSRARNELASARADAVGVARQRAASEHSLAILLGKPPADFSFAEAPLVPVAVRVPPGLPSALLERRPDIAAAERAMQAANARVGLAKSAFFPKLDITGAFGFESATLGDLFMWSSRAFILGPFAGTALTVPIFDGGRRKANLAQARSKYDEDVAQYRQQVLVAFREVEDNLADLRLLDDQMREQNNAVDASQRAAHLSRTQYTEGAVSYLDVIDGERQVLLSQLQASHLAGTQAVATVNLIRALGGGWGDVKAGDTAVGAASAPAVAVAAPAGASGVAATSLAASSAASSATSHDSAPEAVSVSAQQQVAKR</sequence>
<dbReference type="PANTHER" id="PTHR30203">
    <property type="entry name" value="OUTER MEMBRANE CATION EFFLUX PROTEIN"/>
    <property type="match status" value="1"/>
</dbReference>
<dbReference type="NCBIfam" id="TIGR01845">
    <property type="entry name" value="outer_NodT"/>
    <property type="match status" value="1"/>
</dbReference>
<evidence type="ECO:0000313" key="6">
    <source>
        <dbReference type="Proteomes" id="UP000193228"/>
    </source>
</evidence>
<keyword evidence="3" id="KW-0175">Coiled coil</keyword>
<protein>
    <submittedName>
        <fullName evidence="5">Outer membrane protein, multidrug efflux system</fullName>
    </submittedName>
</protein>
<feature type="coiled-coil region" evidence="3">
    <location>
        <begin position="101"/>
        <end position="128"/>
    </location>
</feature>
<dbReference type="OrthoDB" id="9770517at2"/>
<keyword evidence="6" id="KW-1185">Reference proteome</keyword>
<feature type="compositionally biased region" description="Polar residues" evidence="4">
    <location>
        <begin position="562"/>
        <end position="571"/>
    </location>
</feature>
<comment type="similarity">
    <text evidence="1 2">Belongs to the outer membrane factor (OMF) (TC 1.B.17) family.</text>
</comment>
<evidence type="ECO:0000256" key="4">
    <source>
        <dbReference type="SAM" id="MobiDB-lite"/>
    </source>
</evidence>
<gene>
    <name evidence="5" type="ORF">SAMN06265784_105355</name>
</gene>
<reference evidence="6" key="1">
    <citation type="submission" date="2017-04" db="EMBL/GenBank/DDBJ databases">
        <authorList>
            <person name="Varghese N."/>
            <person name="Submissions S."/>
        </authorList>
    </citation>
    <scope>NUCLEOTIDE SEQUENCE [LARGE SCALE GENOMIC DNA]</scope>
    <source>
        <strain evidence="6">LMG 29540</strain>
    </source>
</reference>
<dbReference type="Gene3D" id="2.20.200.10">
    <property type="entry name" value="Outer membrane efflux proteins (OEP)"/>
    <property type="match status" value="1"/>
</dbReference>
<evidence type="ECO:0000256" key="1">
    <source>
        <dbReference type="ARBA" id="ARBA00007613"/>
    </source>
</evidence>
<dbReference type="InterPro" id="IPR010131">
    <property type="entry name" value="MdtP/NodT-like"/>
</dbReference>
<dbReference type="Gene3D" id="1.20.1600.10">
    <property type="entry name" value="Outer membrane efflux proteins (OEP)"/>
    <property type="match status" value="1"/>
</dbReference>